<dbReference type="Proteomes" id="UP001596091">
    <property type="component" value="Unassembled WGS sequence"/>
</dbReference>
<keyword evidence="2" id="KW-1185">Reference proteome</keyword>
<evidence type="ECO:0000313" key="1">
    <source>
        <dbReference type="EMBL" id="MFC5863993.1"/>
    </source>
</evidence>
<proteinExistence type="predicted"/>
<gene>
    <name evidence="1" type="ORF">ACFPT7_16935</name>
</gene>
<sequence length="187" mass="19966">MGKTGLEVIGLYATATGAEIALNRLISAGYTCDEVSLLMMDAYSTRQAATNASMRHRYDAITSSMIGGTLGSLDGIGSVVIPDAGPVIAAGRMMKLLELNDASSITDALASMGMSESDAQHYEGRLKEGDVFLSLRCASQAEARRAEMILIASHGDEVAVLSEAPVRWQSMEKEPYVSTQQRELQSL</sequence>
<accession>A0ABW1EKS7</accession>
<dbReference type="EMBL" id="JBHSPH010000008">
    <property type="protein sequence ID" value="MFC5863993.1"/>
    <property type="molecule type" value="Genomic_DNA"/>
</dbReference>
<protein>
    <submittedName>
        <fullName evidence="1">General stress protein</fullName>
    </submittedName>
</protein>
<organism evidence="1 2">
    <name type="scientific">Acidicapsa dinghuensis</name>
    <dbReference type="NCBI Taxonomy" id="2218256"/>
    <lineage>
        <taxon>Bacteria</taxon>
        <taxon>Pseudomonadati</taxon>
        <taxon>Acidobacteriota</taxon>
        <taxon>Terriglobia</taxon>
        <taxon>Terriglobales</taxon>
        <taxon>Acidobacteriaceae</taxon>
        <taxon>Acidicapsa</taxon>
    </lineage>
</organism>
<comment type="caution">
    <text evidence="1">The sequence shown here is derived from an EMBL/GenBank/DDBJ whole genome shotgun (WGS) entry which is preliminary data.</text>
</comment>
<dbReference type="RefSeq" id="WP_263341122.1">
    <property type="nucleotide sequence ID" value="NZ_JAGSYH010000006.1"/>
</dbReference>
<name>A0ABW1EKS7_9BACT</name>
<reference evidence="2" key="1">
    <citation type="journal article" date="2019" name="Int. J. Syst. Evol. Microbiol.">
        <title>The Global Catalogue of Microorganisms (GCM) 10K type strain sequencing project: providing services to taxonomists for standard genome sequencing and annotation.</title>
        <authorList>
            <consortium name="The Broad Institute Genomics Platform"/>
            <consortium name="The Broad Institute Genome Sequencing Center for Infectious Disease"/>
            <person name="Wu L."/>
            <person name="Ma J."/>
        </authorList>
    </citation>
    <scope>NUCLEOTIDE SEQUENCE [LARGE SCALE GENOMIC DNA]</scope>
    <source>
        <strain evidence="2">JCM 4087</strain>
    </source>
</reference>
<evidence type="ECO:0000313" key="2">
    <source>
        <dbReference type="Proteomes" id="UP001596091"/>
    </source>
</evidence>